<proteinExistence type="predicted"/>
<dbReference type="InterPro" id="IPR007172">
    <property type="entry name" value="DUF374"/>
</dbReference>
<reference evidence="2 3" key="1">
    <citation type="submission" date="2023-01" db="EMBL/GenBank/DDBJ databases">
        <title>Complete genome sequence of Roseicyclus marinus strain Dej080120_10.</title>
        <authorList>
            <person name="Ueki S."/>
            <person name="Maruyama F."/>
        </authorList>
    </citation>
    <scope>NUCLEOTIDE SEQUENCE [LARGE SCALE GENOMIC DNA]</scope>
    <source>
        <strain evidence="2 3">Dej080120_10</strain>
    </source>
</reference>
<dbReference type="RefSeq" id="WP_338272782.1">
    <property type="nucleotide sequence ID" value="NZ_AP027266.1"/>
</dbReference>
<feature type="domain" description="DUF374" evidence="1">
    <location>
        <begin position="77"/>
        <end position="139"/>
    </location>
</feature>
<gene>
    <name evidence="2" type="ORF">MACH21_29340</name>
</gene>
<protein>
    <recommendedName>
        <fullName evidence="1">DUF374 domain-containing protein</fullName>
    </recommendedName>
</protein>
<evidence type="ECO:0000313" key="3">
    <source>
        <dbReference type="Proteomes" id="UP001337723"/>
    </source>
</evidence>
<name>A0AA48KJC4_9RHOB</name>
<sequence>MRQDTLRQRIVSSPALNRAAAGLFRLWLELVYRSSRREADGWEAVARLIETHGAVIIVCWHQRIMLTPWMFDLAQAPCRSLTSAGRAGRLVGWMHRAFGYGTVPMPKGHWGAAQMRDVLRGLKEGVSIGISPDGPRGPARVAKVTPIQWARTAQVPVVVFTFSTSRAWYWRTWDRLMFPLPFGRIAMLWRVWDRAVPPRFSEEEGEALAAELGAFMDDVTAQADARVGR</sequence>
<organism evidence="2 3">
    <name type="scientific">Roseicyclus marinus</name>
    <dbReference type="NCBI Taxonomy" id="2161673"/>
    <lineage>
        <taxon>Bacteria</taxon>
        <taxon>Pseudomonadati</taxon>
        <taxon>Pseudomonadota</taxon>
        <taxon>Alphaproteobacteria</taxon>
        <taxon>Rhodobacterales</taxon>
        <taxon>Roseobacteraceae</taxon>
        <taxon>Roseicyclus</taxon>
    </lineage>
</organism>
<accession>A0AA48KJC4</accession>
<dbReference type="AlphaFoldDB" id="A0AA48KJC4"/>
<evidence type="ECO:0000313" key="2">
    <source>
        <dbReference type="EMBL" id="BDW86757.1"/>
    </source>
</evidence>
<dbReference type="Proteomes" id="UP001337723">
    <property type="component" value="Chromosome"/>
</dbReference>
<dbReference type="EMBL" id="AP027266">
    <property type="protein sequence ID" value="BDW86757.1"/>
    <property type="molecule type" value="Genomic_DNA"/>
</dbReference>
<dbReference type="Pfam" id="PF04028">
    <property type="entry name" value="DUF374"/>
    <property type="match status" value="1"/>
</dbReference>
<dbReference type="KEGG" id="rmai:MACH21_29340"/>
<evidence type="ECO:0000259" key="1">
    <source>
        <dbReference type="Pfam" id="PF04028"/>
    </source>
</evidence>
<keyword evidence="3" id="KW-1185">Reference proteome</keyword>